<evidence type="ECO:0000313" key="1">
    <source>
        <dbReference type="EMBL" id="HAW75256.1"/>
    </source>
</evidence>
<reference evidence="1 2" key="1">
    <citation type="journal article" date="2018" name="Nat. Biotechnol.">
        <title>A standardized bacterial taxonomy based on genome phylogeny substantially revises the tree of life.</title>
        <authorList>
            <person name="Parks D.H."/>
            <person name="Chuvochina M."/>
            <person name="Waite D.W."/>
            <person name="Rinke C."/>
            <person name="Skarshewski A."/>
            <person name="Chaumeil P.A."/>
            <person name="Hugenholtz P."/>
        </authorList>
    </citation>
    <scope>NUCLEOTIDE SEQUENCE [LARGE SCALE GENOMIC DNA]</scope>
    <source>
        <strain evidence="1">UBA11978</strain>
    </source>
</reference>
<accession>A0A350P1T9</accession>
<name>A0A350P1T9_9ALTE</name>
<gene>
    <name evidence="1" type="ORF">DCW74_05900</name>
</gene>
<evidence type="ECO:0000313" key="2">
    <source>
        <dbReference type="Proteomes" id="UP000263517"/>
    </source>
</evidence>
<dbReference type="AlphaFoldDB" id="A0A350P1T9"/>
<dbReference type="EMBL" id="DNAN01000200">
    <property type="protein sequence ID" value="HAW75256.1"/>
    <property type="molecule type" value="Genomic_DNA"/>
</dbReference>
<dbReference type="Proteomes" id="UP000263517">
    <property type="component" value="Unassembled WGS sequence"/>
</dbReference>
<organism evidence="1 2">
    <name type="scientific">Alteromonas australica</name>
    <dbReference type="NCBI Taxonomy" id="589873"/>
    <lineage>
        <taxon>Bacteria</taxon>
        <taxon>Pseudomonadati</taxon>
        <taxon>Pseudomonadota</taxon>
        <taxon>Gammaproteobacteria</taxon>
        <taxon>Alteromonadales</taxon>
        <taxon>Alteromonadaceae</taxon>
        <taxon>Alteromonas/Salinimonas group</taxon>
        <taxon>Alteromonas</taxon>
    </lineage>
</organism>
<comment type="caution">
    <text evidence="1">The sequence shown here is derived from an EMBL/GenBank/DDBJ whole genome shotgun (WGS) entry which is preliminary data.</text>
</comment>
<feature type="non-terminal residue" evidence="1">
    <location>
        <position position="484"/>
    </location>
</feature>
<protein>
    <submittedName>
        <fullName evidence="1">Uncharacterized protein</fullName>
    </submittedName>
</protein>
<sequence>MSIKTTKFIIAPLRGMDQRWQTGPNYAYNIEDMTWSDQDSWKTSDGYRRVVGPYFQSDDTNANQSPIPNLEYYDDAAPPTSIHWFSQHGTALQWIVYEDTDGALQYFNGSKAPSNPRTSIQNVLGNLETRRSSTNKLSETTYSMYGQNLFIANGLDATVVFDGRKISRAGYQDEPPKPRAFTTTKLESEGIKKGVGYENSNNRYRYAVTFVNERGQESEMSVGEIITYDTSEVSSMAALSPGNSEFYKLSVCVDIPIGPPGTVARRLYRTQNMVSFAQETTTTGSSQSTTTINQINELRELAYGNEFYTVKTIPDNVCTLVVDVVSDVELGAFFEPANFGPFPTNSHMLAVYKNTMFVADDFTNQIKFSKPLFPEVFPRNNLFDFSDNQTSKITGMYTTRDALVIFKPRAIYVIKGDPLQGFFSQTLSTDVGCLAPQSIREVPGVGLIFMSATGFFVIDQGTIQAGQQGAVFKLSAGIRDLYNR</sequence>
<proteinExistence type="predicted"/>